<evidence type="ECO:0000313" key="2">
    <source>
        <dbReference type="EMBL" id="CZS93052.1"/>
    </source>
</evidence>
<dbReference type="EMBL" id="FJUW01000007">
    <property type="protein sequence ID" value="CZS93052.1"/>
    <property type="molecule type" value="Genomic_DNA"/>
</dbReference>
<proteinExistence type="predicted"/>
<evidence type="ECO:0000256" key="1">
    <source>
        <dbReference type="SAM" id="SignalP"/>
    </source>
</evidence>
<accession>A0A1E1K4X6</accession>
<keyword evidence="1" id="KW-0732">Signal</keyword>
<dbReference type="AlphaFoldDB" id="A0A1E1K4X6"/>
<sequence length="195" mass="20919">MRFVSIIYLGLSAFTTVQATEHGNNGECGGIADCVSGVCQGWTGSNPGPSSTGSRCVGSGNRGDACLLIKSTSCKAGLTCKASREGGRYQWEMSIEDMMVEATLGITALHLYTSMKSSTLVIWQESWSLKASNSHSSSIHHEDKAFNARVTPSRFVKSTLSGKGDLELFTIRSKPKSLKPKRILSPSKSLYAEDA</sequence>
<protein>
    <submittedName>
        <fullName evidence="2">Uncharacterized protein</fullName>
    </submittedName>
</protein>
<comment type="caution">
    <text evidence="2">The sequence shown here is derived from an EMBL/GenBank/DDBJ whole genome shotgun (WGS) entry which is preliminary data.</text>
</comment>
<evidence type="ECO:0000313" key="3">
    <source>
        <dbReference type="Proteomes" id="UP000178129"/>
    </source>
</evidence>
<keyword evidence="3" id="KW-1185">Reference proteome</keyword>
<feature type="signal peptide" evidence="1">
    <location>
        <begin position="1"/>
        <end position="19"/>
    </location>
</feature>
<feature type="chain" id="PRO_5009445561" evidence="1">
    <location>
        <begin position="20"/>
        <end position="195"/>
    </location>
</feature>
<reference evidence="3" key="1">
    <citation type="submission" date="2016-03" db="EMBL/GenBank/DDBJ databases">
        <authorList>
            <person name="Ploux O."/>
        </authorList>
    </citation>
    <scope>NUCLEOTIDE SEQUENCE [LARGE SCALE GENOMIC DNA]</scope>
    <source>
        <strain evidence="3">UK7</strain>
    </source>
</reference>
<gene>
    <name evidence="2" type="ORF">RCO7_11192</name>
</gene>
<organism evidence="2 3">
    <name type="scientific">Rhynchosporium graminicola</name>
    <dbReference type="NCBI Taxonomy" id="2792576"/>
    <lineage>
        <taxon>Eukaryota</taxon>
        <taxon>Fungi</taxon>
        <taxon>Dikarya</taxon>
        <taxon>Ascomycota</taxon>
        <taxon>Pezizomycotina</taxon>
        <taxon>Leotiomycetes</taxon>
        <taxon>Helotiales</taxon>
        <taxon>Ploettnerulaceae</taxon>
        <taxon>Rhynchosporium</taxon>
    </lineage>
</organism>
<name>A0A1E1K4X6_9HELO</name>
<dbReference type="InParanoid" id="A0A1E1K4X6"/>
<dbReference type="Proteomes" id="UP000178129">
    <property type="component" value="Unassembled WGS sequence"/>
</dbReference>